<dbReference type="Proteomes" id="UP000179344">
    <property type="component" value="Unassembled WGS sequence"/>
</dbReference>
<keyword evidence="8" id="KW-0949">S-adenosyl-L-methionine</keyword>
<dbReference type="EMBL" id="MFST01000068">
    <property type="protein sequence ID" value="OGI44211.1"/>
    <property type="molecule type" value="Genomic_DNA"/>
</dbReference>
<accession>A0A1F6TGG1</accession>
<organism evidence="9 10">
    <name type="scientific">Candidatus Muproteobacteria bacterium RBG_16_65_31</name>
    <dbReference type="NCBI Taxonomy" id="1817759"/>
    <lineage>
        <taxon>Bacteria</taxon>
        <taxon>Pseudomonadati</taxon>
        <taxon>Pseudomonadota</taxon>
        <taxon>Candidatus Muproteobacteria</taxon>
    </lineage>
</organism>
<dbReference type="PANTHER" id="PTHR10259">
    <property type="entry name" value="THIOPURINE S-METHYLTRANSFERASE"/>
    <property type="match status" value="1"/>
</dbReference>
<dbReference type="Gene3D" id="3.40.50.150">
    <property type="entry name" value="Vaccinia Virus protein VP39"/>
    <property type="match status" value="1"/>
</dbReference>
<dbReference type="PROSITE" id="PS51585">
    <property type="entry name" value="SAM_MT_TPMT"/>
    <property type="match status" value="1"/>
</dbReference>
<dbReference type="AlphaFoldDB" id="A0A1F6TGG1"/>
<dbReference type="Pfam" id="PF05724">
    <property type="entry name" value="TPMT"/>
    <property type="match status" value="1"/>
</dbReference>
<evidence type="ECO:0000256" key="8">
    <source>
        <dbReference type="ARBA" id="ARBA00022691"/>
    </source>
</evidence>
<reference evidence="9 10" key="1">
    <citation type="journal article" date="2016" name="Nat. Commun.">
        <title>Thousands of microbial genomes shed light on interconnected biogeochemical processes in an aquifer system.</title>
        <authorList>
            <person name="Anantharaman K."/>
            <person name="Brown C.T."/>
            <person name="Hug L.A."/>
            <person name="Sharon I."/>
            <person name="Castelle C.J."/>
            <person name="Probst A.J."/>
            <person name="Thomas B.C."/>
            <person name="Singh A."/>
            <person name="Wilkins M.J."/>
            <person name="Karaoz U."/>
            <person name="Brodie E.L."/>
            <person name="Williams K.H."/>
            <person name="Hubbard S.S."/>
            <person name="Banfield J.F."/>
        </authorList>
    </citation>
    <scope>NUCLEOTIDE SEQUENCE [LARGE SCALE GENOMIC DNA]</scope>
</reference>
<keyword evidence="7" id="KW-0808">Transferase</keyword>
<dbReference type="InterPro" id="IPR029063">
    <property type="entry name" value="SAM-dependent_MTases_sf"/>
</dbReference>
<keyword evidence="6" id="KW-0489">Methyltransferase</keyword>
<evidence type="ECO:0000256" key="4">
    <source>
        <dbReference type="ARBA" id="ARBA00011905"/>
    </source>
</evidence>
<gene>
    <name evidence="9" type="ORF">A2V92_06530</name>
</gene>
<evidence type="ECO:0000256" key="2">
    <source>
        <dbReference type="ARBA" id="ARBA00004496"/>
    </source>
</evidence>
<evidence type="ECO:0000256" key="1">
    <source>
        <dbReference type="ARBA" id="ARBA00000903"/>
    </source>
</evidence>
<evidence type="ECO:0000256" key="6">
    <source>
        <dbReference type="ARBA" id="ARBA00022603"/>
    </source>
</evidence>
<evidence type="ECO:0000256" key="7">
    <source>
        <dbReference type="ARBA" id="ARBA00022679"/>
    </source>
</evidence>
<comment type="subcellular location">
    <subcellularLocation>
        <location evidence="2">Cytoplasm</location>
    </subcellularLocation>
</comment>
<dbReference type="GO" id="GO:0005737">
    <property type="term" value="C:cytoplasm"/>
    <property type="evidence" value="ECO:0007669"/>
    <property type="project" value="UniProtKB-SubCell"/>
</dbReference>
<evidence type="ECO:0000256" key="3">
    <source>
        <dbReference type="ARBA" id="ARBA00008145"/>
    </source>
</evidence>
<evidence type="ECO:0000313" key="9">
    <source>
        <dbReference type="EMBL" id="OGI44211.1"/>
    </source>
</evidence>
<sequence>MPLCGKSGDMLWLRAQGHAVLGIELSPIAVRDFYAENNLESRTSGQGRFERWETDGLAILRGDFFDLAPPDLRDVAGVYDRASLIALPPPMRAHYAGHLRAILPAAAAVLLVTMEYPQEQMTGPPFSVREDEVRGFYEDRYAVTHLFTKDILGESPQFRERGLSHLVERVYHLAPR</sequence>
<dbReference type="SUPFAM" id="SSF53335">
    <property type="entry name" value="S-adenosyl-L-methionine-dependent methyltransferases"/>
    <property type="match status" value="1"/>
</dbReference>
<comment type="caution">
    <text evidence="9">The sequence shown here is derived from an EMBL/GenBank/DDBJ whole genome shotgun (WGS) entry which is preliminary data.</text>
</comment>
<dbReference type="EC" id="2.1.1.67" evidence="4"/>
<dbReference type="InterPro" id="IPR025835">
    <property type="entry name" value="Thiopurine_S-MeTrfase"/>
</dbReference>
<evidence type="ECO:0000256" key="5">
    <source>
        <dbReference type="ARBA" id="ARBA00022490"/>
    </source>
</evidence>
<protein>
    <recommendedName>
        <fullName evidence="4">thiopurine S-methyltransferase</fullName>
        <ecNumber evidence="4">2.1.1.67</ecNumber>
    </recommendedName>
</protein>
<evidence type="ECO:0000313" key="10">
    <source>
        <dbReference type="Proteomes" id="UP000179344"/>
    </source>
</evidence>
<name>A0A1F6TGG1_9PROT</name>
<dbReference type="InterPro" id="IPR008854">
    <property type="entry name" value="TPMT"/>
</dbReference>
<dbReference type="GO" id="GO:0032259">
    <property type="term" value="P:methylation"/>
    <property type="evidence" value="ECO:0007669"/>
    <property type="project" value="UniProtKB-KW"/>
</dbReference>
<dbReference type="PANTHER" id="PTHR10259:SF11">
    <property type="entry name" value="THIOPURINE S-METHYLTRANSFERASE"/>
    <property type="match status" value="1"/>
</dbReference>
<dbReference type="GO" id="GO:0008119">
    <property type="term" value="F:thiopurine S-methyltransferase activity"/>
    <property type="evidence" value="ECO:0007669"/>
    <property type="project" value="UniProtKB-EC"/>
</dbReference>
<comment type="catalytic activity">
    <reaction evidence="1">
        <text>S-adenosyl-L-methionine + a thiopurine = S-adenosyl-L-homocysteine + a thiopurine S-methylether.</text>
        <dbReference type="EC" id="2.1.1.67"/>
    </reaction>
</comment>
<dbReference type="PIRSF" id="PIRSF023956">
    <property type="entry name" value="Thiopurine_S-methyltransferase"/>
    <property type="match status" value="1"/>
</dbReference>
<comment type="similarity">
    <text evidence="3">Belongs to the class I-like SAM-binding methyltransferase superfamily. TPMT family.</text>
</comment>
<keyword evidence="5" id="KW-0963">Cytoplasm</keyword>
<proteinExistence type="inferred from homology"/>